<feature type="compositionally biased region" description="Low complexity" evidence="1">
    <location>
        <begin position="26"/>
        <end position="46"/>
    </location>
</feature>
<organism evidence="2 3">
    <name type="scientific">Vanrija albida</name>
    <dbReference type="NCBI Taxonomy" id="181172"/>
    <lineage>
        <taxon>Eukaryota</taxon>
        <taxon>Fungi</taxon>
        <taxon>Dikarya</taxon>
        <taxon>Basidiomycota</taxon>
        <taxon>Agaricomycotina</taxon>
        <taxon>Tremellomycetes</taxon>
        <taxon>Trichosporonales</taxon>
        <taxon>Trichosporonaceae</taxon>
        <taxon>Vanrija</taxon>
    </lineage>
</organism>
<protein>
    <submittedName>
        <fullName evidence="2">Uncharacterized protein</fullName>
    </submittedName>
</protein>
<dbReference type="RefSeq" id="XP_069207973.1">
    <property type="nucleotide sequence ID" value="XM_069353331.1"/>
</dbReference>
<evidence type="ECO:0000256" key="1">
    <source>
        <dbReference type="SAM" id="MobiDB-lite"/>
    </source>
</evidence>
<proteinExistence type="predicted"/>
<dbReference type="EMBL" id="JBBXJM010000004">
    <property type="protein sequence ID" value="KAL1408029.1"/>
    <property type="molecule type" value="Genomic_DNA"/>
</dbReference>
<gene>
    <name evidence="2" type="ORF">Q8F55_004826</name>
</gene>
<feature type="compositionally biased region" description="Gly residues" evidence="1">
    <location>
        <begin position="122"/>
        <end position="133"/>
    </location>
</feature>
<sequence length="157" mass="15654">MDDLGLPISFGKQKAEQRPTHPLPSRPEAGAAPARGEASARGPRGAVGRGKRSRGGHARRPAREEAGEGEGGSGVKRAHSPSSSPARPPPSFVSGANRSAFGARGGGAGRGRGGHAHSDGGPSRGGGGGGTGGLWKESYVEDPWRGLTPRLAGTAGV</sequence>
<reference evidence="2 3" key="1">
    <citation type="submission" date="2023-08" db="EMBL/GenBank/DDBJ databases">
        <title>Annotated Genome Sequence of Vanrija albida AlHP1.</title>
        <authorList>
            <person name="Herzog R."/>
        </authorList>
    </citation>
    <scope>NUCLEOTIDE SEQUENCE [LARGE SCALE GENOMIC DNA]</scope>
    <source>
        <strain evidence="2 3">AlHP1</strain>
    </source>
</reference>
<comment type="caution">
    <text evidence="2">The sequence shown here is derived from an EMBL/GenBank/DDBJ whole genome shotgun (WGS) entry which is preliminary data.</text>
</comment>
<dbReference type="Proteomes" id="UP001565368">
    <property type="component" value="Unassembled WGS sequence"/>
</dbReference>
<keyword evidence="3" id="KW-1185">Reference proteome</keyword>
<accession>A0ABR3Q008</accession>
<dbReference type="GeneID" id="95985869"/>
<feature type="region of interest" description="Disordered" evidence="1">
    <location>
        <begin position="1"/>
        <end position="157"/>
    </location>
</feature>
<name>A0ABR3Q008_9TREE</name>
<evidence type="ECO:0000313" key="3">
    <source>
        <dbReference type="Proteomes" id="UP001565368"/>
    </source>
</evidence>
<evidence type="ECO:0000313" key="2">
    <source>
        <dbReference type="EMBL" id="KAL1408029.1"/>
    </source>
</evidence>
<feature type="compositionally biased region" description="Basic residues" evidence="1">
    <location>
        <begin position="49"/>
        <end position="60"/>
    </location>
</feature>